<dbReference type="SFLD" id="SFLDG01129">
    <property type="entry name" value="C1.5:_HAD__Beta-PGM__Phosphata"/>
    <property type="match status" value="1"/>
</dbReference>
<name>C6A2V5_THESM</name>
<protein>
    <submittedName>
        <fullName evidence="2">Probable phosphoglycolate phosphatase, HAD superfamily</fullName>
    </submittedName>
</protein>
<reference evidence="2 3" key="1">
    <citation type="journal article" date="2009" name="Appl. Environ. Microbiol.">
        <title>Metabolic versatility and indigenous origin of the archaeon Thermococcus sibiricus, isolated from a siberian oil reservoir, as revealed by genome analysis.</title>
        <authorList>
            <person name="Mardanov A.V."/>
            <person name="Ravin N.V."/>
            <person name="Svetlitchnyi V.A."/>
            <person name="Beletsky A.V."/>
            <person name="Miroshnichenko M.L."/>
            <person name="Bonch-Osmolovskaya E.A."/>
            <person name="Skryabin K.G."/>
        </authorList>
    </citation>
    <scope>NUCLEOTIDE SEQUENCE [LARGE SCALE GENOMIC DNA]</scope>
    <source>
        <strain evidence="3">DSM 12597 / MM 739</strain>
    </source>
</reference>
<evidence type="ECO:0000313" key="2">
    <source>
        <dbReference type="EMBL" id="ACS89950.1"/>
    </source>
</evidence>
<organism evidence="2 3">
    <name type="scientific">Thermococcus sibiricus (strain DSM 12597 / MM 739)</name>
    <dbReference type="NCBI Taxonomy" id="604354"/>
    <lineage>
        <taxon>Archaea</taxon>
        <taxon>Methanobacteriati</taxon>
        <taxon>Methanobacteriota</taxon>
        <taxon>Thermococci</taxon>
        <taxon>Thermococcales</taxon>
        <taxon>Thermococcaceae</taxon>
        <taxon>Thermococcus</taxon>
    </lineage>
</organism>
<evidence type="ECO:0000256" key="1">
    <source>
        <dbReference type="ARBA" id="ARBA00007958"/>
    </source>
</evidence>
<dbReference type="Proteomes" id="UP000009079">
    <property type="component" value="Chromosome"/>
</dbReference>
<dbReference type="NCBIfam" id="TIGR01549">
    <property type="entry name" value="HAD-SF-IA-v1"/>
    <property type="match status" value="1"/>
</dbReference>
<dbReference type="InterPro" id="IPR023214">
    <property type="entry name" value="HAD_sf"/>
</dbReference>
<dbReference type="Pfam" id="PF00702">
    <property type="entry name" value="Hydrolase"/>
    <property type="match status" value="1"/>
</dbReference>
<evidence type="ECO:0000313" key="3">
    <source>
        <dbReference type="Proteomes" id="UP000009079"/>
    </source>
</evidence>
<comment type="similarity">
    <text evidence="1">Belongs to the HAD-like hydrolase superfamily.</text>
</comment>
<dbReference type="Gene3D" id="3.40.50.1000">
    <property type="entry name" value="HAD superfamily/HAD-like"/>
    <property type="match status" value="1"/>
</dbReference>
<dbReference type="SUPFAM" id="SSF56784">
    <property type="entry name" value="HAD-like"/>
    <property type="match status" value="1"/>
</dbReference>
<dbReference type="PANTHER" id="PTHR43434:SF1">
    <property type="entry name" value="PHOSPHOGLYCOLATE PHOSPHATASE"/>
    <property type="match status" value="1"/>
</dbReference>
<sequence length="226" mass="25950">MREDKMIKALIFDVDETLVYYESYDGKEWFEKWAKREIKNLEANVDFETYKKMVKGKLPRSWVENLGVDHVEFWKAIDRAKLKYRKWAAEQGLIKAFLDVDVLKTFKEMGLKMAAVSNASQDCTEFVLNLFGLKRYFDVVLGKDYKYLDGAKPNPYLIKKSLKALEVSPKEALVVGDSLSDILAAHGAGAKAVQVMRFGKIEGADYYVENLNELVQLVRSLIDKDL</sequence>
<dbReference type="GO" id="GO:0006281">
    <property type="term" value="P:DNA repair"/>
    <property type="evidence" value="ECO:0007669"/>
    <property type="project" value="TreeGrafter"/>
</dbReference>
<proteinExistence type="inferred from homology"/>
<dbReference type="InterPro" id="IPR036412">
    <property type="entry name" value="HAD-like_sf"/>
</dbReference>
<dbReference type="eggNOG" id="arCOG02292">
    <property type="taxonomic scope" value="Archaea"/>
</dbReference>
<dbReference type="SFLD" id="SFLDS00003">
    <property type="entry name" value="Haloacid_Dehalogenase"/>
    <property type="match status" value="1"/>
</dbReference>
<dbReference type="KEGG" id="tsi:TSIB_0892"/>
<dbReference type="GO" id="GO:0008967">
    <property type="term" value="F:phosphoglycolate phosphatase activity"/>
    <property type="evidence" value="ECO:0007669"/>
    <property type="project" value="TreeGrafter"/>
</dbReference>
<dbReference type="InterPro" id="IPR050155">
    <property type="entry name" value="HAD-like_hydrolase_sf"/>
</dbReference>
<keyword evidence="3" id="KW-1185">Reference proteome</keyword>
<gene>
    <name evidence="2" type="ordered locus">TSIB_0892</name>
</gene>
<dbReference type="AlphaFoldDB" id="C6A2V5"/>
<dbReference type="HOGENOM" id="CLU_045011_19_3_2"/>
<dbReference type="InterPro" id="IPR006439">
    <property type="entry name" value="HAD-SF_hydro_IA"/>
</dbReference>
<dbReference type="PANTHER" id="PTHR43434">
    <property type="entry name" value="PHOSPHOGLYCOLATE PHOSPHATASE"/>
    <property type="match status" value="1"/>
</dbReference>
<accession>C6A2V5</accession>
<dbReference type="STRING" id="604354.TSIB_0892"/>
<dbReference type="EMBL" id="CP001463">
    <property type="protein sequence ID" value="ACS89950.1"/>
    <property type="molecule type" value="Genomic_DNA"/>
</dbReference>